<dbReference type="EMBL" id="JPFY01000013">
    <property type="protein sequence ID" value="KEQ44767.1"/>
    <property type="molecule type" value="Genomic_DNA"/>
</dbReference>
<name>A0A081QP94_STRMT</name>
<accession>A0A081QP94</accession>
<dbReference type="AlphaFoldDB" id="A0A081QP94"/>
<comment type="caution">
    <text evidence="1">The sequence shown here is derived from an EMBL/GenBank/DDBJ whole genome shotgun (WGS) entry which is preliminary data.</text>
</comment>
<evidence type="ECO:0000313" key="2">
    <source>
        <dbReference type="Proteomes" id="UP000028089"/>
    </source>
</evidence>
<dbReference type="Proteomes" id="UP000028089">
    <property type="component" value="Unassembled WGS sequence"/>
</dbReference>
<evidence type="ECO:0000313" key="1">
    <source>
        <dbReference type="EMBL" id="KEQ44767.1"/>
    </source>
</evidence>
<dbReference type="PATRIC" id="fig|28037.93.peg.823"/>
<gene>
    <name evidence="1" type="ORF">SK578_0863</name>
</gene>
<protein>
    <submittedName>
        <fullName evidence="1">Uncharacterized protein</fullName>
    </submittedName>
</protein>
<reference evidence="1 2" key="1">
    <citation type="submission" date="2014-05" db="EMBL/GenBank/DDBJ databases">
        <authorList>
            <person name="Daugherty S.C."/>
            <person name="Tallon L.J."/>
            <person name="Sadzewicz L."/>
            <person name="Kilian M."/>
            <person name="Tettelin H."/>
        </authorList>
    </citation>
    <scope>NUCLEOTIDE SEQUENCE [LARGE SCALE GENOMIC DNA]</scope>
    <source>
        <strain evidence="1 2">SK578</strain>
    </source>
</reference>
<proteinExistence type="predicted"/>
<sequence length="41" mass="4729">MLDSFPKALYNSDMKSTKQEIQAIKTRLKDLTKANTKTKIK</sequence>
<organism evidence="1 2">
    <name type="scientific">Streptococcus mitis</name>
    <dbReference type="NCBI Taxonomy" id="28037"/>
    <lineage>
        <taxon>Bacteria</taxon>
        <taxon>Bacillati</taxon>
        <taxon>Bacillota</taxon>
        <taxon>Bacilli</taxon>
        <taxon>Lactobacillales</taxon>
        <taxon>Streptococcaceae</taxon>
        <taxon>Streptococcus</taxon>
        <taxon>Streptococcus mitis group</taxon>
    </lineage>
</organism>